<feature type="compositionally biased region" description="Low complexity" evidence="1">
    <location>
        <begin position="50"/>
        <end position="59"/>
    </location>
</feature>
<feature type="region of interest" description="Disordered" evidence="1">
    <location>
        <begin position="1"/>
        <end position="59"/>
    </location>
</feature>
<reference evidence="2" key="1">
    <citation type="submission" date="2020-10" db="EMBL/GenBank/DDBJ databases">
        <authorList>
            <person name="Castelo-Branco R."/>
            <person name="Eusebio N."/>
            <person name="Adriana R."/>
            <person name="Vieira A."/>
            <person name="Brugerolle De Fraissinette N."/>
            <person name="Rezende De Castro R."/>
            <person name="Schneider M.P."/>
            <person name="Vasconcelos V."/>
            <person name="Leao P.N."/>
        </authorList>
    </citation>
    <scope>NUCLEOTIDE SEQUENCE</scope>
    <source>
        <strain evidence="2">LEGE 07310</strain>
    </source>
</reference>
<keyword evidence="3" id="KW-1185">Reference proteome</keyword>
<comment type="caution">
    <text evidence="2">The sequence shown here is derived from an EMBL/GenBank/DDBJ whole genome shotgun (WGS) entry which is preliminary data.</text>
</comment>
<gene>
    <name evidence="2" type="ORF">IQ241_01890</name>
</gene>
<organism evidence="2 3">
    <name type="scientific">Vasconcelosia minhoensis LEGE 07310</name>
    <dbReference type="NCBI Taxonomy" id="915328"/>
    <lineage>
        <taxon>Bacteria</taxon>
        <taxon>Bacillati</taxon>
        <taxon>Cyanobacteriota</taxon>
        <taxon>Cyanophyceae</taxon>
        <taxon>Nodosilineales</taxon>
        <taxon>Cymatolegaceae</taxon>
        <taxon>Vasconcelosia</taxon>
        <taxon>Vasconcelosia minhoensis</taxon>
    </lineage>
</organism>
<dbReference type="Proteomes" id="UP000636505">
    <property type="component" value="Unassembled WGS sequence"/>
</dbReference>
<proteinExistence type="predicted"/>
<accession>A0A8J7DM75</accession>
<name>A0A8J7DM75_9CYAN</name>
<dbReference type="AlphaFoldDB" id="A0A8J7DM75"/>
<evidence type="ECO:0000313" key="3">
    <source>
        <dbReference type="Proteomes" id="UP000636505"/>
    </source>
</evidence>
<evidence type="ECO:0000256" key="1">
    <source>
        <dbReference type="SAM" id="MobiDB-lite"/>
    </source>
</evidence>
<sequence>MTSEPDRLPDQPPRAQRRVSFKIGKSDQPVSGQAARADTHSPPTLPSQPWPGASAAGPAPALPRLKQVAMNSHRHEVNPALAIGLLGDIQAVILTWQDELRQVVSGIHALYDEGPIVDGWLETCRAGKPLPGPGSSPNADLLRHGDTADLMDYVETLEANPAGPPATANSTDVAQYRFCCLDEEGKIQSQLCPPAQLTTVSTAIARHQKLRQLLSQKQYLEAKLKRAVTGLTTVRDELVPPR</sequence>
<dbReference type="RefSeq" id="WP_193904719.1">
    <property type="nucleotide sequence ID" value="NZ_JADEXG010000003.1"/>
</dbReference>
<evidence type="ECO:0000313" key="2">
    <source>
        <dbReference type="EMBL" id="MBE9076055.1"/>
    </source>
</evidence>
<dbReference type="EMBL" id="JADEXG010000003">
    <property type="protein sequence ID" value="MBE9076055.1"/>
    <property type="molecule type" value="Genomic_DNA"/>
</dbReference>
<protein>
    <submittedName>
        <fullName evidence="2">Uncharacterized protein</fullName>
    </submittedName>
</protein>